<dbReference type="PROSITE" id="PS50112">
    <property type="entry name" value="PAS"/>
    <property type="match status" value="1"/>
</dbReference>
<dbReference type="SUPFAM" id="SSF55785">
    <property type="entry name" value="PYP-like sensor domain (PAS domain)"/>
    <property type="match status" value="1"/>
</dbReference>
<feature type="domain" description="PAC" evidence="14">
    <location>
        <begin position="467"/>
        <end position="521"/>
    </location>
</feature>
<dbReference type="PANTHER" id="PTHR32089:SF112">
    <property type="entry name" value="LYSOZYME-LIKE PROTEIN-RELATED"/>
    <property type="match status" value="1"/>
</dbReference>
<evidence type="ECO:0000256" key="10">
    <source>
        <dbReference type="PROSITE-ProRule" id="PRU00284"/>
    </source>
</evidence>
<dbReference type="InterPro" id="IPR029151">
    <property type="entry name" value="Sensor-like_sf"/>
</dbReference>
<evidence type="ECO:0000256" key="6">
    <source>
        <dbReference type="ARBA" id="ARBA00022840"/>
    </source>
</evidence>
<keyword evidence="8 10" id="KW-0807">Transducer</keyword>
<evidence type="ECO:0000256" key="11">
    <source>
        <dbReference type="SAM" id="Phobius"/>
    </source>
</evidence>
<dbReference type="InterPro" id="IPR035965">
    <property type="entry name" value="PAS-like_dom_sf"/>
</dbReference>
<evidence type="ECO:0000256" key="9">
    <source>
        <dbReference type="ARBA" id="ARBA00029447"/>
    </source>
</evidence>
<dbReference type="PRINTS" id="PR00260">
    <property type="entry name" value="CHEMTRNSDUCR"/>
</dbReference>
<dbReference type="RefSeq" id="WP_174409366.1">
    <property type="nucleotide sequence ID" value="NZ_BLVP01000007.1"/>
</dbReference>
<keyword evidence="11" id="KW-1133">Transmembrane helix</keyword>
<reference evidence="16 17" key="1">
    <citation type="submission" date="2020-05" db="EMBL/GenBank/DDBJ databases">
        <title>Draft genome sequence of Desulfovibrio psychrotolerans JS1T.</title>
        <authorList>
            <person name="Ueno A."/>
            <person name="Tamazawa S."/>
            <person name="Tamamura S."/>
            <person name="Murakami T."/>
            <person name="Kiyama T."/>
            <person name="Inomata H."/>
            <person name="Amano Y."/>
            <person name="Miyakawa K."/>
            <person name="Tamaki H."/>
            <person name="Naganuma T."/>
            <person name="Kaneko K."/>
        </authorList>
    </citation>
    <scope>NUCLEOTIDE SEQUENCE [LARGE SCALE GENOMIC DNA]</scope>
    <source>
        <strain evidence="16 17">JS1</strain>
    </source>
</reference>
<dbReference type="NCBIfam" id="TIGR00229">
    <property type="entry name" value="sensory_box"/>
    <property type="match status" value="1"/>
</dbReference>
<dbReference type="SMART" id="SM00304">
    <property type="entry name" value="HAMP"/>
    <property type="match status" value="1"/>
</dbReference>
<dbReference type="CDD" id="cd06225">
    <property type="entry name" value="HAMP"/>
    <property type="match status" value="1"/>
</dbReference>
<evidence type="ECO:0000256" key="3">
    <source>
        <dbReference type="ARBA" id="ARBA00022679"/>
    </source>
</evidence>
<organism evidence="16 17">
    <name type="scientific">Desulfovibrio psychrotolerans</name>
    <dbReference type="NCBI Taxonomy" id="415242"/>
    <lineage>
        <taxon>Bacteria</taxon>
        <taxon>Pseudomonadati</taxon>
        <taxon>Thermodesulfobacteriota</taxon>
        <taxon>Desulfovibrionia</taxon>
        <taxon>Desulfovibrionales</taxon>
        <taxon>Desulfovibrionaceae</taxon>
        <taxon>Desulfovibrio</taxon>
    </lineage>
</organism>
<dbReference type="InterPro" id="IPR000700">
    <property type="entry name" value="PAS-assoc_C"/>
</dbReference>
<keyword evidence="5" id="KW-0418">Kinase</keyword>
<dbReference type="FunFam" id="1.10.287.950:FF:000001">
    <property type="entry name" value="Methyl-accepting chemotaxis sensory transducer"/>
    <property type="match status" value="1"/>
</dbReference>
<evidence type="ECO:0000256" key="5">
    <source>
        <dbReference type="ARBA" id="ARBA00022777"/>
    </source>
</evidence>
<dbReference type="InterPro" id="IPR004090">
    <property type="entry name" value="Chemotax_Me-accpt_rcpt"/>
</dbReference>
<dbReference type="Pfam" id="PF00015">
    <property type="entry name" value="MCPsignal"/>
    <property type="match status" value="1"/>
</dbReference>
<evidence type="ECO:0000256" key="8">
    <source>
        <dbReference type="ARBA" id="ARBA00023224"/>
    </source>
</evidence>
<dbReference type="GO" id="GO:0006935">
    <property type="term" value="P:chemotaxis"/>
    <property type="evidence" value="ECO:0007669"/>
    <property type="project" value="InterPro"/>
</dbReference>
<keyword evidence="6" id="KW-0067">ATP-binding</keyword>
<protein>
    <submittedName>
        <fullName evidence="16">Methyl-accepting chemotaxis protein</fullName>
    </submittedName>
</protein>
<dbReference type="Gene3D" id="3.30.450.20">
    <property type="entry name" value="PAS domain"/>
    <property type="match status" value="1"/>
</dbReference>
<evidence type="ECO:0000259" key="14">
    <source>
        <dbReference type="PROSITE" id="PS50113"/>
    </source>
</evidence>
<dbReference type="GO" id="GO:0004888">
    <property type="term" value="F:transmembrane signaling receptor activity"/>
    <property type="evidence" value="ECO:0007669"/>
    <property type="project" value="InterPro"/>
</dbReference>
<keyword evidence="11" id="KW-0472">Membrane</keyword>
<dbReference type="PROSITE" id="PS50113">
    <property type="entry name" value="PAC"/>
    <property type="match status" value="1"/>
</dbReference>
<dbReference type="Gene3D" id="6.10.340.10">
    <property type="match status" value="1"/>
</dbReference>
<dbReference type="AlphaFoldDB" id="A0A7J0BU28"/>
<evidence type="ECO:0000256" key="4">
    <source>
        <dbReference type="ARBA" id="ARBA00022741"/>
    </source>
</evidence>
<dbReference type="EMBL" id="BLVP01000007">
    <property type="protein sequence ID" value="GFM36701.1"/>
    <property type="molecule type" value="Genomic_DNA"/>
</dbReference>
<dbReference type="Pfam" id="PF00672">
    <property type="entry name" value="HAMP"/>
    <property type="match status" value="1"/>
</dbReference>
<dbReference type="InterPro" id="IPR004089">
    <property type="entry name" value="MCPsignal_dom"/>
</dbReference>
<comment type="caution">
    <text evidence="16">The sequence shown here is derived from an EMBL/GenBank/DDBJ whole genome shotgun (WGS) entry which is preliminary data.</text>
</comment>
<gene>
    <name evidence="16" type="ORF">DSM19430T_13850</name>
</gene>
<comment type="subcellular location">
    <subcellularLocation>
        <location evidence="1">Membrane</location>
    </subcellularLocation>
</comment>
<name>A0A7J0BU28_9BACT</name>
<comment type="similarity">
    <text evidence="9">Belongs to the methyl-accepting chemotaxis (MCP) protein family.</text>
</comment>
<dbReference type="Pfam" id="PF13426">
    <property type="entry name" value="PAS_9"/>
    <property type="match status" value="1"/>
</dbReference>
<evidence type="ECO:0000259" key="13">
    <source>
        <dbReference type="PROSITE" id="PS50112"/>
    </source>
</evidence>
<dbReference type="GO" id="GO:0016301">
    <property type="term" value="F:kinase activity"/>
    <property type="evidence" value="ECO:0007669"/>
    <property type="project" value="UniProtKB-KW"/>
</dbReference>
<dbReference type="SUPFAM" id="SSF103190">
    <property type="entry name" value="Sensory domain-like"/>
    <property type="match status" value="1"/>
</dbReference>
<dbReference type="GO" id="GO:0016020">
    <property type="term" value="C:membrane"/>
    <property type="evidence" value="ECO:0007669"/>
    <property type="project" value="UniProtKB-SubCell"/>
</dbReference>
<dbReference type="InterPro" id="IPR000014">
    <property type="entry name" value="PAS"/>
</dbReference>
<dbReference type="Proteomes" id="UP000503820">
    <property type="component" value="Unassembled WGS sequence"/>
</dbReference>
<keyword evidence="11" id="KW-0812">Transmembrane</keyword>
<keyword evidence="7" id="KW-0902">Two-component regulatory system</keyword>
<keyword evidence="4" id="KW-0547">Nucleotide-binding</keyword>
<evidence type="ECO:0000259" key="12">
    <source>
        <dbReference type="PROSITE" id="PS50111"/>
    </source>
</evidence>
<dbReference type="InterPro" id="IPR029150">
    <property type="entry name" value="dCache_3"/>
</dbReference>
<feature type="transmembrane region" description="Helical" evidence="11">
    <location>
        <begin position="320"/>
        <end position="343"/>
    </location>
</feature>
<keyword evidence="17" id="KW-1185">Reference proteome</keyword>
<keyword evidence="3" id="KW-0808">Transferase</keyword>
<accession>A0A7J0BU28</accession>
<feature type="transmembrane region" description="Helical" evidence="11">
    <location>
        <begin position="12"/>
        <end position="30"/>
    </location>
</feature>
<evidence type="ECO:0000313" key="16">
    <source>
        <dbReference type="EMBL" id="GFM36701.1"/>
    </source>
</evidence>
<dbReference type="PANTHER" id="PTHR32089">
    <property type="entry name" value="METHYL-ACCEPTING CHEMOTAXIS PROTEIN MCPB"/>
    <property type="match status" value="1"/>
</dbReference>
<dbReference type="CDD" id="cd11386">
    <property type="entry name" value="MCP_signal"/>
    <property type="match status" value="1"/>
</dbReference>
<dbReference type="PROSITE" id="PS50885">
    <property type="entry name" value="HAMP"/>
    <property type="match status" value="1"/>
</dbReference>
<feature type="domain" description="HAMP" evidence="15">
    <location>
        <begin position="341"/>
        <end position="395"/>
    </location>
</feature>
<evidence type="ECO:0000256" key="1">
    <source>
        <dbReference type="ARBA" id="ARBA00004370"/>
    </source>
</evidence>
<proteinExistence type="inferred from homology"/>
<evidence type="ECO:0000313" key="17">
    <source>
        <dbReference type="Proteomes" id="UP000503820"/>
    </source>
</evidence>
<evidence type="ECO:0000256" key="2">
    <source>
        <dbReference type="ARBA" id="ARBA00022553"/>
    </source>
</evidence>
<dbReference type="SMART" id="SM00283">
    <property type="entry name" value="MA"/>
    <property type="match status" value="1"/>
</dbReference>
<feature type="domain" description="Methyl-accepting transducer" evidence="12">
    <location>
        <begin position="536"/>
        <end position="772"/>
    </location>
</feature>
<evidence type="ECO:0000259" key="15">
    <source>
        <dbReference type="PROSITE" id="PS50885"/>
    </source>
</evidence>
<dbReference type="Gene3D" id="1.10.287.950">
    <property type="entry name" value="Methyl-accepting chemotaxis protein"/>
    <property type="match status" value="1"/>
</dbReference>
<dbReference type="GO" id="GO:0000160">
    <property type="term" value="P:phosphorelay signal transduction system"/>
    <property type="evidence" value="ECO:0007669"/>
    <property type="project" value="UniProtKB-KW"/>
</dbReference>
<sequence length="805" mass="87119">MRLIWKLSIPQVLVVLVLGLISYLTIHASFSEMKQRYVTDLVDIRFKRIAADVETGAAAATNLAAIFARIPEVLDAYAIAHSGNMDDENSPHSQAAREQLRTALAPMLDSYKEFAGEGMQLHYHLPNGRSLVRLWRDKQTRVKNEWVDISDDLSGFRPTVMDVNRNGRAVQGIEVGSGGFVVRGVVPVRTAQGKHLGSVEMLHNFDAILAAATEEGMNEMVLYMNADLLPVATAMQDTAKFPHVGNFVRATTPRDAEIEQIVTADLLTRGQKERTFAFHGSLALATSPITDYRGAQIGVLVCAVRMNALTALAARADTTLALMLAGMALVPMLILLVGLRMLVTRPLTAIRTKIQDIAEDRADLSEKIVCRQKDEIGDLANWFNTLTTKLASMFDKMEGYVNVLNTVPDPIFVVDENYKMLMANKATLDFLGMKESDLASCRCHEQFDTAVCNTPGCPIDLVKKLGRKAEAEIIELKRDGQSVFIKPSANMLKDSKGNKVGYVEVARVVTDLVHSEREVNDKLERIAKVNAATREAAAQLTGTTGGLTRQFDDVQNALERQQNRLHETVAAMEQMNAAVQQVARSASDAAEQSQSARQQALEGAGIVEQSVSAILQVSEQASAMKVSMHQLGKQAEEIGAVLGVISDIADQTNLLALNAAIEAARAGEAGRGFAVVADEVRKLAEKTMQATSEVERAIASIQRGAQDSIRMVDDTGGLVENASGLAERSGEALKSIVALVTASSDQVQSIATAAEEQSTTSDHINRTLDEVADMAADVGHRMEDSSVSVKELATLATRLDTLAAG</sequence>
<keyword evidence="2" id="KW-0597">Phosphoprotein</keyword>
<feature type="domain" description="PAS" evidence="13">
    <location>
        <begin position="396"/>
        <end position="438"/>
    </location>
</feature>
<dbReference type="Pfam" id="PF14827">
    <property type="entry name" value="dCache_3"/>
    <property type="match status" value="1"/>
</dbReference>
<dbReference type="PROSITE" id="PS50111">
    <property type="entry name" value="CHEMOTAXIS_TRANSDUC_2"/>
    <property type="match status" value="1"/>
</dbReference>
<dbReference type="InterPro" id="IPR003660">
    <property type="entry name" value="HAMP_dom"/>
</dbReference>
<evidence type="ECO:0000256" key="7">
    <source>
        <dbReference type="ARBA" id="ARBA00023012"/>
    </source>
</evidence>
<dbReference type="SUPFAM" id="SSF58104">
    <property type="entry name" value="Methyl-accepting chemotaxis protein (MCP) signaling domain"/>
    <property type="match status" value="1"/>
</dbReference>
<dbReference type="GO" id="GO:0005524">
    <property type="term" value="F:ATP binding"/>
    <property type="evidence" value="ECO:0007669"/>
    <property type="project" value="UniProtKB-KW"/>
</dbReference>